<evidence type="ECO:0000259" key="5">
    <source>
        <dbReference type="PROSITE" id="PS51058"/>
    </source>
</evidence>
<feature type="domain" description="CXXC-type" evidence="5">
    <location>
        <begin position="63"/>
        <end position="109"/>
    </location>
</feature>
<keyword evidence="2 4" id="KW-0863">Zinc-finger</keyword>
<evidence type="ECO:0000256" key="3">
    <source>
        <dbReference type="ARBA" id="ARBA00022833"/>
    </source>
</evidence>
<evidence type="ECO:0000256" key="2">
    <source>
        <dbReference type="ARBA" id="ARBA00022771"/>
    </source>
</evidence>
<keyword evidence="7" id="KW-1185">Reference proteome</keyword>
<feature type="non-terminal residue" evidence="6">
    <location>
        <position position="1"/>
    </location>
</feature>
<dbReference type="EMBL" id="CAXKWB010010115">
    <property type="protein sequence ID" value="CAL4096854.1"/>
    <property type="molecule type" value="Genomic_DNA"/>
</dbReference>
<organism evidence="6 7">
    <name type="scientific">Meganyctiphanes norvegica</name>
    <name type="common">Northern krill</name>
    <name type="synonym">Thysanopoda norvegica</name>
    <dbReference type="NCBI Taxonomy" id="48144"/>
    <lineage>
        <taxon>Eukaryota</taxon>
        <taxon>Metazoa</taxon>
        <taxon>Ecdysozoa</taxon>
        <taxon>Arthropoda</taxon>
        <taxon>Crustacea</taxon>
        <taxon>Multicrustacea</taxon>
        <taxon>Malacostraca</taxon>
        <taxon>Eumalacostraca</taxon>
        <taxon>Eucarida</taxon>
        <taxon>Euphausiacea</taxon>
        <taxon>Euphausiidae</taxon>
        <taxon>Meganyctiphanes</taxon>
    </lineage>
</organism>
<reference evidence="6 7" key="1">
    <citation type="submission" date="2024-05" db="EMBL/GenBank/DDBJ databases">
        <authorList>
            <person name="Wallberg A."/>
        </authorList>
    </citation>
    <scope>NUCLEOTIDE SEQUENCE [LARGE SCALE GENOMIC DNA]</scope>
</reference>
<feature type="non-terminal residue" evidence="6">
    <location>
        <position position="260"/>
    </location>
</feature>
<sequence>KISKKVENALKNEVIQFRPNGAYCTLCELHIKFSTNSDAAQEIQSHLSGQKHTARLKRVRLEGKNQKVVRCGTCAGCQTAPCNECKYCLDKNNEERSKLRKRCLSQACLHKPKKDTVKKTLSSSVHSRESTWGSRSGECRGNDVVKWVLSAITSAICEHRWEDAATLLPAMILRHEGQISDDFIWRVIDTVSSNAESIPDGTKHKLRRLMVKLRKSGPRSQQLRYGSMHDKVVLDSLAQELTKSDNVNDLQEEVNKLKNV</sequence>
<dbReference type="Proteomes" id="UP001497623">
    <property type="component" value="Unassembled WGS sequence"/>
</dbReference>
<evidence type="ECO:0000313" key="6">
    <source>
        <dbReference type="EMBL" id="CAL4096854.1"/>
    </source>
</evidence>
<gene>
    <name evidence="6" type="ORF">MNOR_LOCUS15844</name>
</gene>
<evidence type="ECO:0000313" key="7">
    <source>
        <dbReference type="Proteomes" id="UP001497623"/>
    </source>
</evidence>
<name>A0AAV2QVW7_MEGNR</name>
<evidence type="ECO:0000256" key="1">
    <source>
        <dbReference type="ARBA" id="ARBA00022723"/>
    </source>
</evidence>
<protein>
    <recommendedName>
        <fullName evidence="5">CXXC-type domain-containing protein</fullName>
    </recommendedName>
</protein>
<dbReference type="PROSITE" id="PS51058">
    <property type="entry name" value="ZF_CXXC"/>
    <property type="match status" value="1"/>
</dbReference>
<proteinExistence type="predicted"/>
<keyword evidence="3" id="KW-0862">Zinc</keyword>
<comment type="caution">
    <text evidence="6">The sequence shown here is derived from an EMBL/GenBank/DDBJ whole genome shotgun (WGS) entry which is preliminary data.</text>
</comment>
<dbReference type="AlphaFoldDB" id="A0AAV2QVW7"/>
<evidence type="ECO:0000256" key="4">
    <source>
        <dbReference type="PROSITE-ProRule" id="PRU00509"/>
    </source>
</evidence>
<dbReference type="InterPro" id="IPR002857">
    <property type="entry name" value="Znf_CXXC"/>
</dbReference>
<keyword evidence="1" id="KW-0479">Metal-binding</keyword>
<accession>A0AAV2QVW7</accession>
<dbReference type="GO" id="GO:0003677">
    <property type="term" value="F:DNA binding"/>
    <property type="evidence" value="ECO:0007669"/>
    <property type="project" value="InterPro"/>
</dbReference>
<dbReference type="GO" id="GO:0008270">
    <property type="term" value="F:zinc ion binding"/>
    <property type="evidence" value="ECO:0007669"/>
    <property type="project" value="UniProtKB-KW"/>
</dbReference>